<keyword evidence="2" id="KW-0472">Membrane</keyword>
<comment type="caution">
    <text evidence="3">The sequence shown here is derived from an EMBL/GenBank/DDBJ whole genome shotgun (WGS) entry which is preliminary data.</text>
</comment>
<evidence type="ECO:0000256" key="2">
    <source>
        <dbReference type="SAM" id="Phobius"/>
    </source>
</evidence>
<dbReference type="EMBL" id="PIPI01000007">
    <property type="protein sequence ID" value="RUO18857.1"/>
    <property type="molecule type" value="Genomic_DNA"/>
</dbReference>
<organism evidence="3 4">
    <name type="scientific">Aliidiomarina haloalkalitolerans</name>
    <dbReference type="NCBI Taxonomy" id="859059"/>
    <lineage>
        <taxon>Bacteria</taxon>
        <taxon>Pseudomonadati</taxon>
        <taxon>Pseudomonadota</taxon>
        <taxon>Gammaproteobacteria</taxon>
        <taxon>Alteromonadales</taxon>
        <taxon>Idiomarinaceae</taxon>
        <taxon>Aliidiomarina</taxon>
    </lineage>
</organism>
<dbReference type="AlphaFoldDB" id="A0A432VRC0"/>
<evidence type="ECO:0000256" key="1">
    <source>
        <dbReference type="SAM" id="MobiDB-lite"/>
    </source>
</evidence>
<evidence type="ECO:0000313" key="4">
    <source>
        <dbReference type="Proteomes" id="UP000288212"/>
    </source>
</evidence>
<feature type="transmembrane region" description="Helical" evidence="2">
    <location>
        <begin position="17"/>
        <end position="34"/>
    </location>
</feature>
<gene>
    <name evidence="3" type="ORF">CWE06_09675</name>
</gene>
<protein>
    <submittedName>
        <fullName evidence="3">Uncharacterized protein</fullName>
    </submittedName>
</protein>
<feature type="region of interest" description="Disordered" evidence="1">
    <location>
        <begin position="158"/>
        <end position="205"/>
    </location>
</feature>
<proteinExistence type="predicted"/>
<sequence length="205" mass="23367">MTNLLQHFMYAQRRTRLLWLSIAAVLVLVLFYWFKPAATVVVLYPANPFDSISVRLPARSLPTILLEERPQLRIDSFQARSDEVDIQLSGSFAAFIIWLTMLGETDWKPHQAEVLPQGASRLQLTMQLRPNPEALILQRDELQQAEAIASIAAQFEHLPEHRKQASSGPTPDQGNPILFNSECHPQTEDSQRQPPKQRIIWLPPS</sequence>
<reference evidence="3 4" key="1">
    <citation type="journal article" date="2011" name="Front. Microbiol.">
        <title>Genomic signatures of strain selection and enhancement in Bacillus atrophaeus var. globigii, a historical biowarfare simulant.</title>
        <authorList>
            <person name="Gibbons H.S."/>
            <person name="Broomall S.M."/>
            <person name="McNew L.A."/>
            <person name="Daligault H."/>
            <person name="Chapman C."/>
            <person name="Bruce D."/>
            <person name="Karavis M."/>
            <person name="Krepps M."/>
            <person name="McGregor P.A."/>
            <person name="Hong C."/>
            <person name="Park K.H."/>
            <person name="Akmal A."/>
            <person name="Feldman A."/>
            <person name="Lin J.S."/>
            <person name="Chang W.E."/>
            <person name="Higgs B.W."/>
            <person name="Demirev P."/>
            <person name="Lindquist J."/>
            <person name="Liem A."/>
            <person name="Fochler E."/>
            <person name="Read T.D."/>
            <person name="Tapia R."/>
            <person name="Johnson S."/>
            <person name="Bishop-Lilly K.A."/>
            <person name="Detter C."/>
            <person name="Han C."/>
            <person name="Sozhamannan S."/>
            <person name="Rosenzweig C.N."/>
            <person name="Skowronski E.W."/>
        </authorList>
    </citation>
    <scope>NUCLEOTIDE SEQUENCE [LARGE SCALE GENOMIC DNA]</scope>
    <source>
        <strain evidence="3 4">AK5</strain>
    </source>
</reference>
<keyword evidence="4" id="KW-1185">Reference proteome</keyword>
<dbReference type="RefSeq" id="WP_126793562.1">
    <property type="nucleotide sequence ID" value="NZ_PIPI01000007.1"/>
</dbReference>
<evidence type="ECO:0000313" key="3">
    <source>
        <dbReference type="EMBL" id="RUO18857.1"/>
    </source>
</evidence>
<keyword evidence="2" id="KW-0812">Transmembrane</keyword>
<dbReference type="Proteomes" id="UP000288212">
    <property type="component" value="Unassembled WGS sequence"/>
</dbReference>
<keyword evidence="2" id="KW-1133">Transmembrane helix</keyword>
<name>A0A432VRC0_9GAMM</name>
<accession>A0A432VRC0</accession>